<dbReference type="GO" id="GO:0004674">
    <property type="term" value="F:protein serine/threonine kinase activity"/>
    <property type="evidence" value="ECO:0007669"/>
    <property type="project" value="TreeGrafter"/>
</dbReference>
<evidence type="ECO:0000259" key="1">
    <source>
        <dbReference type="PROSITE" id="PS50011"/>
    </source>
</evidence>
<dbReference type="InterPro" id="IPR011009">
    <property type="entry name" value="Kinase-like_dom_sf"/>
</dbReference>
<dbReference type="Pfam" id="PF07714">
    <property type="entry name" value="PK_Tyr_Ser-Thr"/>
    <property type="match status" value="1"/>
</dbReference>
<protein>
    <submittedName>
        <fullName evidence="2">Kinase-like protein</fullName>
    </submittedName>
</protein>
<keyword evidence="3" id="KW-1185">Reference proteome</keyword>
<proteinExistence type="predicted"/>
<dbReference type="PROSITE" id="PS50011">
    <property type="entry name" value="PROTEIN_KINASE_DOM"/>
    <property type="match status" value="1"/>
</dbReference>
<dbReference type="SUPFAM" id="SSF56112">
    <property type="entry name" value="Protein kinase-like (PK-like)"/>
    <property type="match status" value="1"/>
</dbReference>
<dbReference type="OrthoDB" id="1924919at2759"/>
<gene>
    <name evidence="2" type="ORF">CALCODRAFT_513095</name>
</gene>
<dbReference type="PANTHER" id="PTHR44329:SF214">
    <property type="entry name" value="PROTEIN KINASE DOMAIN-CONTAINING PROTEIN"/>
    <property type="match status" value="1"/>
</dbReference>
<keyword evidence="2" id="KW-0418">Kinase</keyword>
<keyword evidence="2" id="KW-0808">Transferase</keyword>
<dbReference type="InParanoid" id="A0A165CHD7"/>
<dbReference type="Gene3D" id="1.10.510.10">
    <property type="entry name" value="Transferase(Phosphotransferase) domain 1"/>
    <property type="match status" value="1"/>
</dbReference>
<dbReference type="InterPro" id="IPR001245">
    <property type="entry name" value="Ser-Thr/Tyr_kinase_cat_dom"/>
</dbReference>
<dbReference type="GO" id="GO:0005524">
    <property type="term" value="F:ATP binding"/>
    <property type="evidence" value="ECO:0007669"/>
    <property type="project" value="InterPro"/>
</dbReference>
<reference evidence="2 3" key="1">
    <citation type="journal article" date="2016" name="Mol. Biol. Evol.">
        <title>Comparative Genomics of Early-Diverging Mushroom-Forming Fungi Provides Insights into the Origins of Lignocellulose Decay Capabilities.</title>
        <authorList>
            <person name="Nagy L.G."/>
            <person name="Riley R."/>
            <person name="Tritt A."/>
            <person name="Adam C."/>
            <person name="Daum C."/>
            <person name="Floudas D."/>
            <person name="Sun H."/>
            <person name="Yadav J.S."/>
            <person name="Pangilinan J."/>
            <person name="Larsson K.H."/>
            <person name="Matsuura K."/>
            <person name="Barry K."/>
            <person name="Labutti K."/>
            <person name="Kuo R."/>
            <person name="Ohm R.A."/>
            <person name="Bhattacharya S.S."/>
            <person name="Shirouzu T."/>
            <person name="Yoshinaga Y."/>
            <person name="Martin F.M."/>
            <person name="Grigoriev I.V."/>
            <person name="Hibbett D.S."/>
        </authorList>
    </citation>
    <scope>NUCLEOTIDE SEQUENCE [LARGE SCALE GENOMIC DNA]</scope>
    <source>
        <strain evidence="2 3">HHB12733</strain>
    </source>
</reference>
<evidence type="ECO:0000313" key="2">
    <source>
        <dbReference type="EMBL" id="KZT50797.1"/>
    </source>
</evidence>
<sequence>MATLSGIQNNVVPAFDLIKTLSDQEPGVVLDITGQLCQHKQQTDKHGSRGDIWLALYETGSLNMNVAVKTLRMHGSTAPQRHIQRLARELGKWKRLKHPNVLPLLGICHHGPYDFALVSEWMEAGHVRAYIETNPQILRSVLVRDVAEGLAYMHSLSMVHGDLRAVRFPM</sequence>
<feature type="domain" description="Protein kinase" evidence="1">
    <location>
        <begin position="38"/>
        <end position="170"/>
    </location>
</feature>
<dbReference type="AlphaFoldDB" id="A0A165CHD7"/>
<evidence type="ECO:0000313" key="3">
    <source>
        <dbReference type="Proteomes" id="UP000076842"/>
    </source>
</evidence>
<name>A0A165CHD7_9BASI</name>
<dbReference type="EMBL" id="KV424144">
    <property type="protein sequence ID" value="KZT50797.1"/>
    <property type="molecule type" value="Genomic_DNA"/>
</dbReference>
<accession>A0A165CHD7</accession>
<dbReference type="PANTHER" id="PTHR44329">
    <property type="entry name" value="SERINE/THREONINE-PROTEIN KINASE TNNI3K-RELATED"/>
    <property type="match status" value="1"/>
</dbReference>
<dbReference type="InterPro" id="IPR000719">
    <property type="entry name" value="Prot_kinase_dom"/>
</dbReference>
<dbReference type="InterPro" id="IPR051681">
    <property type="entry name" value="Ser/Thr_Kinases-Pseudokinases"/>
</dbReference>
<organism evidence="2 3">
    <name type="scientific">Calocera cornea HHB12733</name>
    <dbReference type="NCBI Taxonomy" id="1353952"/>
    <lineage>
        <taxon>Eukaryota</taxon>
        <taxon>Fungi</taxon>
        <taxon>Dikarya</taxon>
        <taxon>Basidiomycota</taxon>
        <taxon>Agaricomycotina</taxon>
        <taxon>Dacrymycetes</taxon>
        <taxon>Dacrymycetales</taxon>
        <taxon>Dacrymycetaceae</taxon>
        <taxon>Calocera</taxon>
    </lineage>
</organism>
<dbReference type="Proteomes" id="UP000076842">
    <property type="component" value="Unassembled WGS sequence"/>
</dbReference>